<dbReference type="EMBL" id="MK313662">
    <property type="protein sequence ID" value="QDX18100.1"/>
    <property type="molecule type" value="Genomic_DNA"/>
</dbReference>
<evidence type="ECO:0000256" key="11">
    <source>
        <dbReference type="ARBA" id="ARBA00023027"/>
    </source>
</evidence>
<dbReference type="PANTHER" id="PTHR42829:SF2">
    <property type="entry name" value="NADH-UBIQUINONE OXIDOREDUCTASE CHAIN 5"/>
    <property type="match status" value="1"/>
</dbReference>
<dbReference type="NCBIfam" id="TIGR01974">
    <property type="entry name" value="NDH_I_L"/>
    <property type="match status" value="1"/>
</dbReference>
<keyword evidence="13 16" id="KW-0496">Mitochondrion</keyword>
<keyword evidence="6 16" id="KW-0812">Transmembrane</keyword>
<dbReference type="InterPro" id="IPR001750">
    <property type="entry name" value="ND/Mrp_TM"/>
</dbReference>
<dbReference type="InterPro" id="IPR018393">
    <property type="entry name" value="NADHpl_OxRdtase_5_subgr"/>
</dbReference>
<gene>
    <name evidence="20" type="primary">ND5</name>
</gene>
<dbReference type="InterPro" id="IPR003945">
    <property type="entry name" value="NU5C-like"/>
</dbReference>
<evidence type="ECO:0000256" key="10">
    <source>
        <dbReference type="ARBA" id="ARBA00022989"/>
    </source>
</evidence>
<feature type="transmembrane region" description="Helical" evidence="16">
    <location>
        <begin position="269"/>
        <end position="289"/>
    </location>
</feature>
<protein>
    <recommendedName>
        <fullName evidence="3 16">NADH-ubiquinone oxidoreductase chain 5</fullName>
        <ecNumber evidence="2 16">7.1.1.2</ecNumber>
    </recommendedName>
</protein>
<feature type="domain" description="NADH dehydrogenase subunit 5 C-terminal" evidence="19">
    <location>
        <begin position="416"/>
        <end position="591"/>
    </location>
</feature>
<evidence type="ECO:0000256" key="12">
    <source>
        <dbReference type="ARBA" id="ARBA00023075"/>
    </source>
</evidence>
<feature type="transmembrane region" description="Helical" evidence="16">
    <location>
        <begin position="239"/>
        <end position="257"/>
    </location>
</feature>
<sequence>MSLTPTIILTIFLSLTASTIRPLPKHNLSNTKHTLMLMFMISTIPLNTLLNNNDELTMTLFPLIMTPTENINISFTLDTLSLTFIPVALFITWSITEFSTWYMSSDPNINKFIKYLITFLITMMIIITANNMYQLFVGWEGVGVMSFLLIGWWGARSDANTAALQAIIYNRIGDIGLLLTTAWLITFSSMSMQELLIQYKTANLIPTVGLLAAAAGKSAQFSLHPWLPAAMEGPTPVSALLHSSTMVVAGVFLLIRLHPILNNSHTMKTMCLILGATTTMFAAAAAITQHDIKKIIALSTTSQLGLMMTMLGLNQPTLAFLHMTMHSFFKALLFLCSGSFIHSLKNEQDLRMMGNLLKTMPMTSSFTIIASLSLMGMPFLSGFYSKDTIIETMINSHINLWALTITLIATSLSAAYSMQIILLVLTGPTHTITNPHKETKNIIFPLTRLTITSILAGSLTKLSTLQTTSMMTMPKTVKFMALTMTILGVIMSKDFMQTTMPLPPQKSKTVNLFFNQLAFFNIPHRAVTMNTLKSSQQISTELMDLWALENYGPKGLSKTTAQLILLSTQQKNMIKNYMTTFTLTLIVLLIL</sequence>
<evidence type="ECO:0000259" key="19">
    <source>
        <dbReference type="Pfam" id="PF06455"/>
    </source>
</evidence>
<feature type="transmembrane region" description="Helical" evidence="16">
    <location>
        <begin position="71"/>
        <end position="92"/>
    </location>
</feature>
<dbReference type="Pfam" id="PF06455">
    <property type="entry name" value="NADH5_C"/>
    <property type="match status" value="1"/>
</dbReference>
<keyword evidence="11 16" id="KW-0520">NAD</keyword>
<evidence type="ECO:0000256" key="2">
    <source>
        <dbReference type="ARBA" id="ARBA00012944"/>
    </source>
</evidence>
<keyword evidence="7" id="KW-0999">Mitochondrion inner membrane</keyword>
<feature type="transmembrane region" description="Helical" evidence="16">
    <location>
        <begin position="362"/>
        <end position="380"/>
    </location>
</feature>
<proteinExistence type="inferred from homology"/>
<keyword evidence="4 16" id="KW-0813">Transport</keyword>
<keyword evidence="9" id="KW-0249">Electron transport</keyword>
<evidence type="ECO:0000256" key="4">
    <source>
        <dbReference type="ARBA" id="ARBA00022448"/>
    </source>
</evidence>
<comment type="function">
    <text evidence="16">Core subunit of the mitochondrial membrane respiratory chain NADH dehydrogenase (Complex I) which catalyzes electron transfer from NADH through the respiratory chain, using ubiquinone as an electron acceptor. Essential for the catalytic activity and assembly of complex I.</text>
</comment>
<dbReference type="Pfam" id="PF00361">
    <property type="entry name" value="Proton_antipo_M"/>
    <property type="match status" value="1"/>
</dbReference>
<feature type="domain" description="NADH:quinone oxidoreductase/Mrp antiporter transmembrane" evidence="17">
    <location>
        <begin position="129"/>
        <end position="409"/>
    </location>
</feature>
<comment type="catalytic activity">
    <reaction evidence="15 16">
        <text>a ubiquinone + NADH + 5 H(+)(in) = a ubiquinol + NAD(+) + 4 H(+)(out)</text>
        <dbReference type="Rhea" id="RHEA:29091"/>
        <dbReference type="Rhea" id="RHEA-COMP:9565"/>
        <dbReference type="Rhea" id="RHEA-COMP:9566"/>
        <dbReference type="ChEBI" id="CHEBI:15378"/>
        <dbReference type="ChEBI" id="CHEBI:16389"/>
        <dbReference type="ChEBI" id="CHEBI:17976"/>
        <dbReference type="ChEBI" id="CHEBI:57540"/>
        <dbReference type="ChEBI" id="CHEBI:57945"/>
        <dbReference type="EC" id="7.1.1.2"/>
    </reaction>
</comment>
<dbReference type="InterPro" id="IPR001516">
    <property type="entry name" value="Proton_antipo_N"/>
</dbReference>
<dbReference type="PRINTS" id="PR01434">
    <property type="entry name" value="NADHDHGNASE5"/>
</dbReference>
<keyword evidence="12 16" id="KW-0830">Ubiquinone</keyword>
<keyword evidence="10 16" id="KW-1133">Transmembrane helix</keyword>
<dbReference type="GO" id="GO:0003954">
    <property type="term" value="F:NADH dehydrogenase activity"/>
    <property type="evidence" value="ECO:0007669"/>
    <property type="project" value="TreeGrafter"/>
</dbReference>
<dbReference type="GO" id="GO:0042773">
    <property type="term" value="P:ATP synthesis coupled electron transport"/>
    <property type="evidence" value="ECO:0007669"/>
    <property type="project" value="InterPro"/>
</dbReference>
<dbReference type="Pfam" id="PF00662">
    <property type="entry name" value="Proton_antipo_N"/>
    <property type="match status" value="1"/>
</dbReference>
<evidence type="ECO:0000256" key="7">
    <source>
        <dbReference type="ARBA" id="ARBA00022792"/>
    </source>
</evidence>
<evidence type="ECO:0000259" key="18">
    <source>
        <dbReference type="Pfam" id="PF00662"/>
    </source>
</evidence>
<feature type="transmembrane region" description="Helical" evidence="16">
    <location>
        <begin position="320"/>
        <end position="342"/>
    </location>
</feature>
<feature type="transmembrane region" description="Helical" evidence="16">
    <location>
        <begin position="33"/>
        <end position="50"/>
    </location>
</feature>
<dbReference type="GO" id="GO:0015990">
    <property type="term" value="P:electron transport coupled proton transport"/>
    <property type="evidence" value="ECO:0007669"/>
    <property type="project" value="TreeGrafter"/>
</dbReference>
<comment type="similarity">
    <text evidence="16">Belongs to the complex I subunit 5 family.</text>
</comment>
<feature type="transmembrane region" description="Helical" evidence="16">
    <location>
        <begin position="112"/>
        <end position="129"/>
    </location>
</feature>
<keyword evidence="8" id="KW-1278">Translocase</keyword>
<dbReference type="InterPro" id="IPR010934">
    <property type="entry name" value="NADH_DH_su5_C"/>
</dbReference>
<dbReference type="GO" id="GO:0005743">
    <property type="term" value="C:mitochondrial inner membrane"/>
    <property type="evidence" value="ECO:0007669"/>
    <property type="project" value="UniProtKB-SubCell"/>
</dbReference>
<organism evidence="20">
    <name type="scientific">Agkistrodon contortrix</name>
    <name type="common">Copperhead</name>
    <dbReference type="NCBI Taxonomy" id="8720"/>
    <lineage>
        <taxon>Eukaryota</taxon>
        <taxon>Metazoa</taxon>
        <taxon>Chordata</taxon>
        <taxon>Craniata</taxon>
        <taxon>Vertebrata</taxon>
        <taxon>Euteleostomi</taxon>
        <taxon>Lepidosauria</taxon>
        <taxon>Squamata</taxon>
        <taxon>Bifurcata</taxon>
        <taxon>Unidentata</taxon>
        <taxon>Episquamata</taxon>
        <taxon>Toxicofera</taxon>
        <taxon>Serpentes</taxon>
        <taxon>Colubroidea</taxon>
        <taxon>Viperidae</taxon>
        <taxon>Crotalinae</taxon>
        <taxon>Agkistrodon</taxon>
    </lineage>
</organism>
<evidence type="ECO:0000256" key="8">
    <source>
        <dbReference type="ARBA" id="ARBA00022967"/>
    </source>
</evidence>
<dbReference type="AlphaFoldDB" id="A0A5B8HW51"/>
<keyword evidence="14 16" id="KW-0472">Membrane</keyword>
<accession>A0A5B8HW51</accession>
<evidence type="ECO:0000256" key="3">
    <source>
        <dbReference type="ARBA" id="ARBA00021096"/>
    </source>
</evidence>
<evidence type="ECO:0000313" key="20">
    <source>
        <dbReference type="EMBL" id="QDX18100.1"/>
    </source>
</evidence>
<evidence type="ECO:0000256" key="5">
    <source>
        <dbReference type="ARBA" id="ARBA00022660"/>
    </source>
</evidence>
<dbReference type="PANTHER" id="PTHR42829">
    <property type="entry name" value="NADH-UBIQUINONE OXIDOREDUCTASE CHAIN 5"/>
    <property type="match status" value="1"/>
</dbReference>
<dbReference type="GO" id="GO:0008137">
    <property type="term" value="F:NADH dehydrogenase (ubiquinone) activity"/>
    <property type="evidence" value="ECO:0007669"/>
    <property type="project" value="UniProtKB-EC"/>
</dbReference>
<evidence type="ECO:0000256" key="16">
    <source>
        <dbReference type="RuleBase" id="RU003404"/>
    </source>
</evidence>
<evidence type="ECO:0000256" key="14">
    <source>
        <dbReference type="ARBA" id="ARBA00023136"/>
    </source>
</evidence>
<keyword evidence="5" id="KW-0679">Respiratory chain</keyword>
<feature type="transmembrane region" description="Helical" evidence="16">
    <location>
        <begin position="175"/>
        <end position="192"/>
    </location>
</feature>
<reference evidence="20" key="1">
    <citation type="submission" date="2018-12" db="EMBL/GenBank/DDBJ databases">
        <title>Reticulate evolution in Nuclear Middle America causes discordance in the phylogeny of palm-pitvipers.</title>
        <authorList>
            <person name="Mason A.J."/>
            <person name="Grazziotin F.G."/>
            <person name="Zaher H."/>
            <person name="Lemmon A.R."/>
            <person name="Moriarty Lemmon E."/>
        </authorList>
    </citation>
    <scope>NUCLEOTIDE SEQUENCE</scope>
</reference>
<name>A0A5B8HW51_9SAUR</name>
<dbReference type="EC" id="7.1.1.2" evidence="2 16"/>
<feature type="transmembrane region" description="Helical" evidence="16">
    <location>
        <begin position="400"/>
        <end position="422"/>
    </location>
</feature>
<feature type="domain" description="NADH-Ubiquinone oxidoreductase (complex I) chain 5 N-terminal" evidence="18">
    <location>
        <begin position="70"/>
        <end position="112"/>
    </location>
</feature>
<geneLocation type="mitochondrion" evidence="20"/>
<evidence type="ECO:0000256" key="15">
    <source>
        <dbReference type="ARBA" id="ARBA00049551"/>
    </source>
</evidence>
<evidence type="ECO:0000256" key="1">
    <source>
        <dbReference type="ARBA" id="ARBA00004448"/>
    </source>
</evidence>
<evidence type="ECO:0000259" key="17">
    <source>
        <dbReference type="Pfam" id="PF00361"/>
    </source>
</evidence>
<evidence type="ECO:0000256" key="13">
    <source>
        <dbReference type="ARBA" id="ARBA00023128"/>
    </source>
</evidence>
<feature type="transmembrane region" description="Helical" evidence="16">
    <location>
        <begin position="204"/>
        <end position="227"/>
    </location>
</feature>
<comment type="subcellular location">
    <subcellularLocation>
        <location evidence="1">Mitochondrion inner membrane</location>
        <topology evidence="1">Multi-pass membrane protein</topology>
    </subcellularLocation>
</comment>
<evidence type="ECO:0000256" key="6">
    <source>
        <dbReference type="ARBA" id="ARBA00022692"/>
    </source>
</evidence>
<feature type="transmembrane region" description="Helical" evidence="16">
    <location>
        <begin position="136"/>
        <end position="155"/>
    </location>
</feature>
<evidence type="ECO:0000256" key="9">
    <source>
        <dbReference type="ARBA" id="ARBA00022982"/>
    </source>
</evidence>